<feature type="transmembrane region" description="Helical" evidence="2">
    <location>
        <begin position="169"/>
        <end position="186"/>
    </location>
</feature>
<reference evidence="4" key="1">
    <citation type="submission" date="2015-07" db="EMBL/GenBank/DDBJ databases">
        <title>Genome sequencing of Sunxiuqinia dokdonensis strain SK.</title>
        <authorList>
            <person name="Ahn S."/>
            <person name="Kim B.-C."/>
        </authorList>
    </citation>
    <scope>NUCLEOTIDE SEQUENCE [LARGE SCALE GENOMIC DNA]</scope>
    <source>
        <strain evidence="4">SK</strain>
    </source>
</reference>
<dbReference type="STRING" id="1409788.NC99_31840"/>
<protein>
    <submittedName>
        <fullName evidence="3">Uncharacterized protein</fullName>
    </submittedName>
</protein>
<dbReference type="RefSeq" id="WP_053185106.1">
    <property type="nucleotide sequence ID" value="NZ_LGIA01000173.1"/>
</dbReference>
<feature type="transmembrane region" description="Helical" evidence="2">
    <location>
        <begin position="144"/>
        <end position="162"/>
    </location>
</feature>
<feature type="transmembrane region" description="Helical" evidence="2">
    <location>
        <begin position="94"/>
        <end position="114"/>
    </location>
</feature>
<sequence length="689" mass="80004">MRESHLKILFFASAFLLLVSLLFISRDAGISGDEEVHYLHSEEVFEYFATFGKDRDALNTPKTHLQYYGQTPDNLATILIHWFGIEDVYSFRHLFSSFIGWLCIFVAAWFAVWLKGYRAGIITLVLFAISPRFLGHLQNNLKDIPFALAYIAGVFYTLKLTYARFKSSSTISISLLIASIAFSVSIRAGGILLAFYLLFAGVLFYVVVYFDRREIKWADVQRTFVKLLVFSAAGYLLGLLLWPYALQNPLVNPWRSYQVMTDFPTTIRQIFDGQFVWSDLKPWYYLPKYMLITIPLVVFAGLALFLFYSKSLIREKHRLTYGFLIFTTVFPVLYVILLKANLYGAWRHFQFVYPGLVILAAIGIHEFLLQAKLKWMKIALVVVFAALLMHPVRFMAQSHPYYYLYYNQLVGGLKGAYGKYETDYYYHSMRSGAEWLSGYLDENNLKGRVVVGSNFPVKWYLRDHPNLRFEQFQYQFRNDRNWDYAIVGNSYIQPGQLTNGNFPPEGTIHVVEVDDVPVCAVVKRRTKASYLALEAYNNENYALAEDNFKKALIHYKKDEHIYYRLGKTLSLQGKKKEAKEALEAALAVNPNYEPALKLMGQLASQENDMVVAKYYFEHLLEVNPKFFSAYVELAGIYEQTQPERARELLKTCLRIYPKYKPAIRALAETYQETHPEIVDKYWEYLNTFN</sequence>
<evidence type="ECO:0000313" key="3">
    <source>
        <dbReference type="EMBL" id="KOH43968.1"/>
    </source>
</evidence>
<proteinExistence type="predicted"/>
<keyword evidence="2" id="KW-0472">Membrane</keyword>
<feature type="transmembrane region" description="Helical" evidence="2">
    <location>
        <begin position="349"/>
        <end position="368"/>
    </location>
</feature>
<keyword evidence="1" id="KW-0802">TPR repeat</keyword>
<evidence type="ECO:0000313" key="4">
    <source>
        <dbReference type="Proteomes" id="UP000036958"/>
    </source>
</evidence>
<dbReference type="Gene3D" id="1.25.40.10">
    <property type="entry name" value="Tetratricopeptide repeat domain"/>
    <property type="match status" value="1"/>
</dbReference>
<dbReference type="SMART" id="SM00028">
    <property type="entry name" value="TPR"/>
    <property type="match status" value="4"/>
</dbReference>
<gene>
    <name evidence="3" type="ORF">NC99_31840</name>
</gene>
<accession>A0A0L8V6I3</accession>
<name>A0A0L8V6I3_9BACT</name>
<dbReference type="OrthoDB" id="2034231at2"/>
<dbReference type="Proteomes" id="UP000036958">
    <property type="component" value="Unassembled WGS sequence"/>
</dbReference>
<dbReference type="PANTHER" id="PTHR12558">
    <property type="entry name" value="CELL DIVISION CYCLE 16,23,27"/>
    <property type="match status" value="1"/>
</dbReference>
<dbReference type="SUPFAM" id="SSF48452">
    <property type="entry name" value="TPR-like"/>
    <property type="match status" value="1"/>
</dbReference>
<dbReference type="InterPro" id="IPR019734">
    <property type="entry name" value="TPR_rpt"/>
</dbReference>
<dbReference type="Pfam" id="PF14559">
    <property type="entry name" value="TPR_19"/>
    <property type="match status" value="1"/>
</dbReference>
<feature type="repeat" description="TPR" evidence="1">
    <location>
        <begin position="559"/>
        <end position="592"/>
    </location>
</feature>
<dbReference type="InterPro" id="IPR011990">
    <property type="entry name" value="TPR-like_helical_dom_sf"/>
</dbReference>
<feature type="transmembrane region" description="Helical" evidence="2">
    <location>
        <begin position="192"/>
        <end position="211"/>
    </location>
</feature>
<organism evidence="3 4">
    <name type="scientific">Sunxiuqinia dokdonensis</name>
    <dbReference type="NCBI Taxonomy" id="1409788"/>
    <lineage>
        <taxon>Bacteria</taxon>
        <taxon>Pseudomonadati</taxon>
        <taxon>Bacteroidota</taxon>
        <taxon>Bacteroidia</taxon>
        <taxon>Marinilabiliales</taxon>
        <taxon>Prolixibacteraceae</taxon>
        <taxon>Sunxiuqinia</taxon>
    </lineage>
</organism>
<evidence type="ECO:0000256" key="2">
    <source>
        <dbReference type="SAM" id="Phobius"/>
    </source>
</evidence>
<dbReference type="PANTHER" id="PTHR12558:SF13">
    <property type="entry name" value="CELL DIVISION CYCLE PROTEIN 27 HOMOLOG"/>
    <property type="match status" value="1"/>
</dbReference>
<feature type="transmembrane region" description="Helical" evidence="2">
    <location>
        <begin position="319"/>
        <end position="337"/>
    </location>
</feature>
<dbReference type="AlphaFoldDB" id="A0A0L8V6I3"/>
<keyword evidence="2" id="KW-0812">Transmembrane</keyword>
<evidence type="ECO:0000256" key="1">
    <source>
        <dbReference type="PROSITE-ProRule" id="PRU00339"/>
    </source>
</evidence>
<keyword evidence="2" id="KW-1133">Transmembrane helix</keyword>
<feature type="transmembrane region" description="Helical" evidence="2">
    <location>
        <begin position="121"/>
        <end position="138"/>
    </location>
</feature>
<feature type="transmembrane region" description="Helical" evidence="2">
    <location>
        <begin position="375"/>
        <end position="396"/>
    </location>
</feature>
<dbReference type="PROSITE" id="PS50005">
    <property type="entry name" value="TPR"/>
    <property type="match status" value="1"/>
</dbReference>
<keyword evidence="4" id="KW-1185">Reference proteome</keyword>
<dbReference type="EMBL" id="LGIA01000173">
    <property type="protein sequence ID" value="KOH43968.1"/>
    <property type="molecule type" value="Genomic_DNA"/>
</dbReference>
<comment type="caution">
    <text evidence="3">The sequence shown here is derived from an EMBL/GenBank/DDBJ whole genome shotgun (WGS) entry which is preliminary data.</text>
</comment>
<feature type="transmembrane region" description="Helical" evidence="2">
    <location>
        <begin position="289"/>
        <end position="307"/>
    </location>
</feature>
<feature type="transmembrane region" description="Helical" evidence="2">
    <location>
        <begin position="223"/>
        <end position="245"/>
    </location>
</feature>